<evidence type="ECO:0000313" key="3">
    <source>
        <dbReference type="EMBL" id="MFC4631423.1"/>
    </source>
</evidence>
<dbReference type="EMBL" id="JBHSFI010000008">
    <property type="protein sequence ID" value="MFC4631423.1"/>
    <property type="molecule type" value="Genomic_DNA"/>
</dbReference>
<feature type="transmembrane region" description="Helical" evidence="1">
    <location>
        <begin position="109"/>
        <end position="136"/>
    </location>
</feature>
<dbReference type="InterPro" id="IPR052529">
    <property type="entry name" value="Bact_Transport_Assoc"/>
</dbReference>
<dbReference type="Proteomes" id="UP001596011">
    <property type="component" value="Unassembled WGS sequence"/>
</dbReference>
<feature type="transmembrane region" description="Helical" evidence="1">
    <location>
        <begin position="265"/>
        <end position="282"/>
    </location>
</feature>
<feature type="transmembrane region" description="Helical" evidence="1">
    <location>
        <begin position="226"/>
        <end position="245"/>
    </location>
</feature>
<name>A0ABV9HNH4_9MICO</name>
<organism evidence="3 4">
    <name type="scientific">Promicromonospora alba</name>
    <dbReference type="NCBI Taxonomy" id="1616110"/>
    <lineage>
        <taxon>Bacteria</taxon>
        <taxon>Bacillati</taxon>
        <taxon>Actinomycetota</taxon>
        <taxon>Actinomycetes</taxon>
        <taxon>Micrococcales</taxon>
        <taxon>Promicromonosporaceae</taxon>
        <taxon>Promicromonospora</taxon>
    </lineage>
</organism>
<dbReference type="PANTHER" id="PTHR30590">
    <property type="entry name" value="INNER MEMBRANE PROTEIN"/>
    <property type="match status" value="1"/>
</dbReference>
<reference evidence="4" key="1">
    <citation type="journal article" date="2019" name="Int. J. Syst. Evol. Microbiol.">
        <title>The Global Catalogue of Microorganisms (GCM) 10K type strain sequencing project: providing services to taxonomists for standard genome sequencing and annotation.</title>
        <authorList>
            <consortium name="The Broad Institute Genomics Platform"/>
            <consortium name="The Broad Institute Genome Sequencing Center for Infectious Disease"/>
            <person name="Wu L."/>
            <person name="Ma J."/>
        </authorList>
    </citation>
    <scope>NUCLEOTIDE SEQUENCE [LARGE SCALE GENOMIC DNA]</scope>
    <source>
        <strain evidence="4">CCUG 42722</strain>
    </source>
</reference>
<feature type="transmembrane region" description="Helical" evidence="1">
    <location>
        <begin position="194"/>
        <end position="214"/>
    </location>
</feature>
<dbReference type="Pfam" id="PF04235">
    <property type="entry name" value="DUF418"/>
    <property type="match status" value="1"/>
</dbReference>
<dbReference type="PANTHER" id="PTHR30590:SF3">
    <property type="entry name" value="HYPOTHETICAL MEMBRANE SPANNING PROTEIN"/>
    <property type="match status" value="1"/>
</dbReference>
<keyword evidence="1" id="KW-0472">Membrane</keyword>
<dbReference type="RefSeq" id="WP_377140652.1">
    <property type="nucleotide sequence ID" value="NZ_JBHSFI010000008.1"/>
</dbReference>
<keyword evidence="4" id="KW-1185">Reference proteome</keyword>
<proteinExistence type="predicted"/>
<comment type="caution">
    <text evidence="3">The sequence shown here is derived from an EMBL/GenBank/DDBJ whole genome shotgun (WGS) entry which is preliminary data.</text>
</comment>
<feature type="transmembrane region" description="Helical" evidence="1">
    <location>
        <begin position="25"/>
        <end position="43"/>
    </location>
</feature>
<accession>A0ABV9HNH4</accession>
<keyword evidence="1" id="KW-0812">Transmembrane</keyword>
<evidence type="ECO:0000256" key="1">
    <source>
        <dbReference type="SAM" id="Phobius"/>
    </source>
</evidence>
<feature type="transmembrane region" description="Helical" evidence="1">
    <location>
        <begin position="63"/>
        <end position="88"/>
    </location>
</feature>
<evidence type="ECO:0000259" key="2">
    <source>
        <dbReference type="Pfam" id="PF04235"/>
    </source>
</evidence>
<feature type="transmembrane region" description="Helical" evidence="1">
    <location>
        <begin position="156"/>
        <end position="182"/>
    </location>
</feature>
<protein>
    <submittedName>
        <fullName evidence="3">DUF418 domain-containing protein</fullName>
    </submittedName>
</protein>
<gene>
    <name evidence="3" type="ORF">ACFO6V_24480</name>
</gene>
<keyword evidence="1" id="KW-1133">Transmembrane helix</keyword>
<feature type="transmembrane region" description="Helical" evidence="1">
    <location>
        <begin position="294"/>
        <end position="312"/>
    </location>
</feature>
<sequence length="338" mass="36166">MSTTTALAAAPRAETRQRWHFIDSLRGFAVLGILLVNAIDIISPGMDRILAGGAIVPDPVRDALFLTVQTRFVPIFVFLFGMSLWIVLDGARNRSQRPGLVLVRRLLGLAAIGGLLMLVYPGNVLLEYAVVGLLMLPVVHFAPRWVALGAGVVLTVAAYAMFGGGIVSLPGLILLGAGAAAFGLPRVLETSRKTVAIAFAVAAVLTVPALMWQLTAPSDPRFTNPGGIAGLVMAVLYVTGLALLWHTPARRVIAAVFEPLGRMALTNYVAAAIVMALAAQLVDFGQMTSVTPVVVLALVVIAVQSVLSRLWLKYFVYGPVEWLWRSVTWLRPAALRRS</sequence>
<dbReference type="InterPro" id="IPR007349">
    <property type="entry name" value="DUF418"/>
</dbReference>
<evidence type="ECO:0000313" key="4">
    <source>
        <dbReference type="Proteomes" id="UP001596011"/>
    </source>
</evidence>
<feature type="domain" description="DUF418" evidence="2">
    <location>
        <begin position="192"/>
        <end position="330"/>
    </location>
</feature>